<protein>
    <submittedName>
        <fullName evidence="1">Serine threonine-kinase</fullName>
    </submittedName>
</protein>
<name>A0ACD0WRF4_CLALS</name>
<accession>A0ACD0WRF4</accession>
<evidence type="ECO:0000313" key="2">
    <source>
        <dbReference type="Proteomes" id="UP000326582"/>
    </source>
</evidence>
<dbReference type="Proteomes" id="UP000326582">
    <property type="component" value="Chromosome 7"/>
</dbReference>
<dbReference type="EMBL" id="CP038490">
    <property type="protein sequence ID" value="QFZ29981.1"/>
    <property type="molecule type" value="Genomic_DNA"/>
</dbReference>
<evidence type="ECO:0000313" key="1">
    <source>
        <dbReference type="EMBL" id="QFZ29981.1"/>
    </source>
</evidence>
<proteinExistence type="predicted"/>
<gene>
    <name evidence="1" type="ORF">EJF14_70042</name>
</gene>
<organism evidence="1 2">
    <name type="scientific">Clavispora lusitaniae</name>
    <name type="common">Candida lusitaniae</name>
    <dbReference type="NCBI Taxonomy" id="36911"/>
    <lineage>
        <taxon>Eukaryota</taxon>
        <taxon>Fungi</taxon>
        <taxon>Dikarya</taxon>
        <taxon>Ascomycota</taxon>
        <taxon>Saccharomycotina</taxon>
        <taxon>Pichiomycetes</taxon>
        <taxon>Metschnikowiaceae</taxon>
        <taxon>Clavispora</taxon>
    </lineage>
</organism>
<reference evidence="2" key="1">
    <citation type="journal article" date="2019" name="MBio">
        <title>Comparative genomics for the elucidation of multidrug resistance (MDR) in Candida lusitaniae.</title>
        <authorList>
            <person name="Kannan A."/>
            <person name="Asner S.A."/>
            <person name="Trachsel E."/>
            <person name="Kelly S."/>
            <person name="Parker J."/>
            <person name="Sanglard D."/>
        </authorList>
    </citation>
    <scope>NUCLEOTIDE SEQUENCE [LARGE SCALE GENOMIC DNA]</scope>
    <source>
        <strain evidence="2">P1</strain>
    </source>
</reference>
<keyword evidence="2" id="KW-1185">Reference proteome</keyword>
<sequence>MFKAPNTSQTSLASTKEKELPPIPSETRHGEDPPLLAPKSLNRKNVKHLSFTPPSPAPPADYSGEFSRFERLDSSQKKNRLRPAPLLNLHSPSKAPQPTIIDSLQGLELAEPAVGAASTQRKRQTVISSISPTRSVYTPSPREASSPGFTSASSHTSPLPTTPVSTVSSSHSIRDEDLVHLKDLGAGNFGVVSKVVHVPSSKTMAKKIVHVDSKPEVQTQIIRELRIMHECRSPYIIEFYGAFARSNNAIVICMEYCNCGSLDKIVQLCDPPQFPLFVLRKLSYAILSGLNYLYHTHRIIHRDIKPSNVLMTHRGDFKLCDFGVSRELTNSLAMADTFVGTSTYMSPERIQGLTYGVRSDVWSMGLMLYELASGQRVWYEDDVDDGGSRPAGPEGILDLLQRIVNEKSPTLTGKSNRYTHEPYNADLCDFVDHCLVKNDQQRSSPQELLQEPLLDGVAQGVYDKEVRAWAKVIRKRHKERNGHD</sequence>